<evidence type="ECO:0000313" key="1">
    <source>
        <dbReference type="EMBL" id="OQE13843.1"/>
    </source>
</evidence>
<evidence type="ECO:0000313" key="2">
    <source>
        <dbReference type="Proteomes" id="UP000191285"/>
    </source>
</evidence>
<protein>
    <submittedName>
        <fullName evidence="1">Uncharacterized protein</fullName>
    </submittedName>
</protein>
<dbReference type="EMBL" id="MLKD01000044">
    <property type="protein sequence ID" value="OQE13843.1"/>
    <property type="molecule type" value="Genomic_DNA"/>
</dbReference>
<gene>
    <name evidence="1" type="ORF">PENSTE_c044G04435</name>
</gene>
<comment type="caution">
    <text evidence="1">The sequence shown here is derived from an EMBL/GenBank/DDBJ whole genome shotgun (WGS) entry which is preliminary data.</text>
</comment>
<sequence>MTGYEPVESSIGQ</sequence>
<accession>A0A1V6SJU0</accession>
<proteinExistence type="predicted"/>
<reference evidence="2" key="1">
    <citation type="journal article" date="2017" name="Nat. Microbiol.">
        <title>Global analysis of biosynthetic gene clusters reveals vast potential of secondary metabolite production in Penicillium species.</title>
        <authorList>
            <person name="Nielsen J.C."/>
            <person name="Grijseels S."/>
            <person name="Prigent S."/>
            <person name="Ji B."/>
            <person name="Dainat J."/>
            <person name="Nielsen K.F."/>
            <person name="Frisvad J.C."/>
            <person name="Workman M."/>
            <person name="Nielsen J."/>
        </authorList>
    </citation>
    <scope>NUCLEOTIDE SEQUENCE [LARGE SCALE GENOMIC DNA]</scope>
    <source>
        <strain evidence="2">IBT 24891</strain>
    </source>
</reference>
<keyword evidence="2" id="KW-1185">Reference proteome</keyword>
<name>A0A1V6SJU0_9EURO</name>
<organism evidence="1 2">
    <name type="scientific">Penicillium steckii</name>
    <dbReference type="NCBI Taxonomy" id="303698"/>
    <lineage>
        <taxon>Eukaryota</taxon>
        <taxon>Fungi</taxon>
        <taxon>Dikarya</taxon>
        <taxon>Ascomycota</taxon>
        <taxon>Pezizomycotina</taxon>
        <taxon>Eurotiomycetes</taxon>
        <taxon>Eurotiomycetidae</taxon>
        <taxon>Eurotiales</taxon>
        <taxon>Aspergillaceae</taxon>
        <taxon>Penicillium</taxon>
    </lineage>
</organism>
<dbReference type="Proteomes" id="UP000191285">
    <property type="component" value="Unassembled WGS sequence"/>
</dbReference>